<dbReference type="EMBL" id="JARHTQ010000043">
    <property type="protein sequence ID" value="MDF2260948.1"/>
    <property type="molecule type" value="Genomic_DNA"/>
</dbReference>
<dbReference type="RefSeq" id="WP_275822063.1">
    <property type="nucleotide sequence ID" value="NZ_BAAANM010000041.1"/>
</dbReference>
<evidence type="ECO:0000313" key="1">
    <source>
        <dbReference type="EMBL" id="MDF2260948.1"/>
    </source>
</evidence>
<sequence length="402" mass="43897">MTEQQMAHEQPAPPWYSRWSEVPWTLASKSQMARADLPREPAGAVRGYVAGRDFRDKEMDVELYDVRESKPTKASGVQLASAEVRRSATVRVCTDCGAQCQLPLSERQGRYLCAMCWRIAMVVDTQIELRERRVANAAWARSLFASGSLAVVWVELVDAEPTPSGRKRPPLAARVHVVDENGKRLLDLLVRLAGPRTKGAPADAVPPEVGGTKLGKVFAGRRRVVWGPLQTVLERLSELGHPVELEPNPPREPGVWHRYGRNWPDGVADRYAQWRGELDPATSELRTPWPPGTADRLWLCLKRMAETVDVGRPGESRGRRRQAEEQPPYGLVGAYGVRVAVTGPAGAGERLAELLAAQEAVLPASLVGPVPSREVPGAVVTYMAGRGDVLVPASAGGTVREG</sequence>
<keyword evidence="2" id="KW-1185">Reference proteome</keyword>
<name>A0ABT5ZAT0_9ACTN</name>
<comment type="caution">
    <text evidence="1">The sequence shown here is derived from an EMBL/GenBank/DDBJ whole genome shotgun (WGS) entry which is preliminary data.</text>
</comment>
<dbReference type="Proteomes" id="UP001220022">
    <property type="component" value="Unassembled WGS sequence"/>
</dbReference>
<organism evidence="1 2">
    <name type="scientific">Streptantibioticus ferralitis</name>
    <dbReference type="NCBI Taxonomy" id="236510"/>
    <lineage>
        <taxon>Bacteria</taxon>
        <taxon>Bacillati</taxon>
        <taxon>Actinomycetota</taxon>
        <taxon>Actinomycetes</taxon>
        <taxon>Kitasatosporales</taxon>
        <taxon>Streptomycetaceae</taxon>
        <taxon>Streptantibioticus</taxon>
    </lineage>
</organism>
<evidence type="ECO:0000313" key="2">
    <source>
        <dbReference type="Proteomes" id="UP001220022"/>
    </source>
</evidence>
<proteinExistence type="predicted"/>
<protein>
    <submittedName>
        <fullName evidence="1">Uncharacterized protein</fullName>
    </submittedName>
</protein>
<gene>
    <name evidence="1" type="ORF">P2L57_36105</name>
</gene>
<accession>A0ABT5ZAT0</accession>
<reference evidence="1 2" key="1">
    <citation type="submission" date="2023-03" db="EMBL/GenBank/DDBJ databases">
        <title>Draft genome sequence of type strain Streptomyces ferralitis JCM 14344.</title>
        <authorList>
            <person name="Klaysubun C."/>
            <person name="Duangmal K."/>
        </authorList>
    </citation>
    <scope>NUCLEOTIDE SEQUENCE [LARGE SCALE GENOMIC DNA]</scope>
    <source>
        <strain evidence="1 2">JCM 14344</strain>
    </source>
</reference>